<evidence type="ECO:0000256" key="1">
    <source>
        <dbReference type="ARBA" id="ARBA00004571"/>
    </source>
</evidence>
<dbReference type="InterPro" id="IPR036942">
    <property type="entry name" value="Beta-barrel_TonB_sf"/>
</dbReference>
<dbReference type="EMBL" id="FXSZ01000001">
    <property type="protein sequence ID" value="SMO31786.1"/>
    <property type="molecule type" value="Genomic_DNA"/>
</dbReference>
<dbReference type="InterPro" id="IPR012910">
    <property type="entry name" value="Plug_dom"/>
</dbReference>
<evidence type="ECO:0000256" key="2">
    <source>
        <dbReference type="ARBA" id="ARBA00022448"/>
    </source>
</evidence>
<dbReference type="InterPro" id="IPR037066">
    <property type="entry name" value="Plug_dom_sf"/>
</dbReference>
<keyword evidence="6 7" id="KW-0998">Cell outer membrane</keyword>
<evidence type="ECO:0000256" key="4">
    <source>
        <dbReference type="ARBA" id="ARBA00022692"/>
    </source>
</evidence>
<comment type="similarity">
    <text evidence="7">Belongs to the TonB-dependent receptor family.</text>
</comment>
<dbReference type="Gene3D" id="2.170.130.10">
    <property type="entry name" value="TonB-dependent receptor, plug domain"/>
    <property type="match status" value="1"/>
</dbReference>
<dbReference type="InterPro" id="IPR039426">
    <property type="entry name" value="TonB-dep_rcpt-like"/>
</dbReference>
<keyword evidence="10" id="KW-1185">Reference proteome</keyword>
<proteinExistence type="inferred from homology"/>
<evidence type="ECO:0000313" key="10">
    <source>
        <dbReference type="Proteomes" id="UP000315971"/>
    </source>
</evidence>
<keyword evidence="2 7" id="KW-0813">Transport</keyword>
<dbReference type="SUPFAM" id="SSF56935">
    <property type="entry name" value="Porins"/>
    <property type="match status" value="1"/>
</dbReference>
<comment type="subcellular location">
    <subcellularLocation>
        <location evidence="1 7">Cell outer membrane</location>
        <topology evidence="1 7">Multi-pass membrane protein</topology>
    </subcellularLocation>
</comment>
<protein>
    <submittedName>
        <fullName evidence="9">Iron complex outermembrane recepter protein</fullName>
    </submittedName>
</protein>
<dbReference type="Pfam" id="PF07715">
    <property type="entry name" value="Plug"/>
    <property type="match status" value="1"/>
</dbReference>
<evidence type="ECO:0000256" key="5">
    <source>
        <dbReference type="ARBA" id="ARBA00023136"/>
    </source>
</evidence>
<feature type="domain" description="TonB-dependent receptor plug" evidence="8">
    <location>
        <begin position="34"/>
        <end position="162"/>
    </location>
</feature>
<evidence type="ECO:0000259" key="8">
    <source>
        <dbReference type="Pfam" id="PF07715"/>
    </source>
</evidence>
<accession>A0A521AAH5</accession>
<dbReference type="Proteomes" id="UP000315971">
    <property type="component" value="Unassembled WGS sequence"/>
</dbReference>
<dbReference type="InterPro" id="IPR023997">
    <property type="entry name" value="TonB-dep_OMP_SusC/RagA_CS"/>
</dbReference>
<gene>
    <name evidence="9" type="ORF">SAMN06265350_1017</name>
</gene>
<reference evidence="9 10" key="1">
    <citation type="submission" date="2017-05" db="EMBL/GenBank/DDBJ databases">
        <authorList>
            <person name="Varghese N."/>
            <person name="Submissions S."/>
        </authorList>
    </citation>
    <scope>NUCLEOTIDE SEQUENCE [LARGE SCALE GENOMIC DNA]</scope>
    <source>
        <strain evidence="9 10">DSM 21342</strain>
    </source>
</reference>
<dbReference type="NCBIfam" id="TIGR04057">
    <property type="entry name" value="SusC_RagA_signa"/>
    <property type="match status" value="1"/>
</dbReference>
<dbReference type="Gene3D" id="2.40.170.20">
    <property type="entry name" value="TonB-dependent receptor, beta-barrel domain"/>
    <property type="match status" value="1"/>
</dbReference>
<evidence type="ECO:0000256" key="3">
    <source>
        <dbReference type="ARBA" id="ARBA00022452"/>
    </source>
</evidence>
<keyword evidence="3 7" id="KW-1134">Transmembrane beta strand</keyword>
<keyword evidence="4 7" id="KW-0812">Transmembrane</keyword>
<dbReference type="GO" id="GO:0009279">
    <property type="term" value="C:cell outer membrane"/>
    <property type="evidence" value="ECO:0007669"/>
    <property type="project" value="UniProtKB-SubCell"/>
</dbReference>
<dbReference type="InterPro" id="IPR023996">
    <property type="entry name" value="TonB-dep_OMP_SusC/RagA"/>
</dbReference>
<organism evidence="9 10">
    <name type="scientific">Solitalea koreensis</name>
    <dbReference type="NCBI Taxonomy" id="543615"/>
    <lineage>
        <taxon>Bacteria</taxon>
        <taxon>Pseudomonadati</taxon>
        <taxon>Bacteroidota</taxon>
        <taxon>Sphingobacteriia</taxon>
        <taxon>Sphingobacteriales</taxon>
        <taxon>Sphingobacteriaceae</taxon>
        <taxon>Solitalea</taxon>
    </lineage>
</organism>
<sequence length="1033" mass="112600">MPVGNKTNLQVVLEDDGKQLGEVVVTALGIKRDKKSLGYAQQTVKSEDITKAAPVDLAQGLMGKVAGLNISTANGLNDASSRIVIRGNNTLTRNNQPIIVVDGAIMDNNPLDQSNTNSSDLSTQKDWGNYLSYLNMDNIENVSVLKGPNAAALYGARGANGVILITTKKGAPKKGLGIDYSYTTNYTNVYRFQDVQNQYGGGFAAGLATANPSLPKSSAGEYFLPTLYGGSSYATGGTGIPYYHGTLSTGGNTWDTFSWFGAGASWGPKLEGQMVRWWDGSMRSYSPQADNRSSYYNTGSEQIHNVAFSTANDFGTLRLSASTTKGDAVIDNVNNKKSFFSLGSTVKISKMLSAEVSASYNQANRLNTADVGSNNSWTKFSTYGMSREYQPIEQSIYLNPDGSKKVFQNYPYAEYGENMFWNKYEQNSRLWRDELVSSIKVNAEITPWLNAFVRTSANSIGSRFETQNNTTSADHLSGGSFSKTVSRSKVFNTDVMATFHKENLFTNGFNASFSGMYNKYSNNSEGVSGSNNSIFKVPFIYALSNYVNVANTSFSESRYDVQSNSLLGILNLSYKDYLFLDLTGRNDVNSTLPKNNNSYFYPSANAAFVFTEAFDLGKAKDVLSYGKLRLAYGKSANAHDPYLNDANYDVGAFGGQPTNTLPNTIKDPNLRFQTSESIEVGTNLGFLKDRITLDFTYYNIRSAHQLLTSPLPASSGASFITTNDGVLRNKGVEFIVNATPVLNKDFSWSISLNGAKNDNIVEQLPAGIKELRIADIFGNLGAFMKVTPGEKYGTIYGTDFKRDAQGNKLIKNVKAPNGTVVGTVYDATSEPVAIGNAAPKLTGGIGNTFKYKRFSAYGLVDFKYGGDIYSFDHATAMGNGVAPETVVERNGGGLPYTFPDGTTANVGVIMDGFNVDDNKMNDRVVNPMYKYAGTYAGWTDKNRPRSLSVFENSWVKLREVALTYDVPQNLLGRTKLVQDLSLSVVGRNLCYLYTTLPDHLNPEGIMGTGNGQGLQWSAFPSMRTFGVSLKAKF</sequence>
<dbReference type="AlphaFoldDB" id="A0A521AAH5"/>
<evidence type="ECO:0000256" key="7">
    <source>
        <dbReference type="PROSITE-ProRule" id="PRU01360"/>
    </source>
</evidence>
<dbReference type="PROSITE" id="PS52016">
    <property type="entry name" value="TONB_DEPENDENT_REC_3"/>
    <property type="match status" value="1"/>
</dbReference>
<dbReference type="NCBIfam" id="TIGR04056">
    <property type="entry name" value="OMP_RagA_SusC"/>
    <property type="match status" value="1"/>
</dbReference>
<name>A0A521AAH5_9SPHI</name>
<evidence type="ECO:0000256" key="6">
    <source>
        <dbReference type="ARBA" id="ARBA00023237"/>
    </source>
</evidence>
<evidence type="ECO:0000313" key="9">
    <source>
        <dbReference type="EMBL" id="SMO31786.1"/>
    </source>
</evidence>
<keyword evidence="5 7" id="KW-0472">Membrane</keyword>